<organism evidence="1 2">
    <name type="scientific">Chaetomidium leptoderma</name>
    <dbReference type="NCBI Taxonomy" id="669021"/>
    <lineage>
        <taxon>Eukaryota</taxon>
        <taxon>Fungi</taxon>
        <taxon>Dikarya</taxon>
        <taxon>Ascomycota</taxon>
        <taxon>Pezizomycotina</taxon>
        <taxon>Sordariomycetes</taxon>
        <taxon>Sordariomycetidae</taxon>
        <taxon>Sordariales</taxon>
        <taxon>Chaetomiaceae</taxon>
        <taxon>Chaetomidium</taxon>
    </lineage>
</organism>
<sequence>SKAPSLDELFDHCKETDATVQITAEGPGQTCGRRFMVEGGRKCILVEENALTLSAAGRELLRDYRRDHRCTFLSSVVSWLACASCWS</sequence>
<comment type="caution">
    <text evidence="1">The sequence shown here is derived from an EMBL/GenBank/DDBJ whole genome shotgun (WGS) entry which is preliminary data.</text>
</comment>
<proteinExistence type="predicted"/>
<feature type="non-terminal residue" evidence="1">
    <location>
        <position position="1"/>
    </location>
</feature>
<protein>
    <submittedName>
        <fullName evidence="1">Uncharacterized protein</fullName>
    </submittedName>
</protein>
<evidence type="ECO:0000313" key="2">
    <source>
        <dbReference type="Proteomes" id="UP001302745"/>
    </source>
</evidence>
<dbReference type="EMBL" id="MU857278">
    <property type="protein sequence ID" value="KAK4148709.1"/>
    <property type="molecule type" value="Genomic_DNA"/>
</dbReference>
<dbReference type="Proteomes" id="UP001302745">
    <property type="component" value="Unassembled WGS sequence"/>
</dbReference>
<reference evidence="1" key="1">
    <citation type="journal article" date="2023" name="Mol. Phylogenet. Evol.">
        <title>Genome-scale phylogeny and comparative genomics of the fungal order Sordariales.</title>
        <authorList>
            <person name="Hensen N."/>
            <person name="Bonometti L."/>
            <person name="Westerberg I."/>
            <person name="Brannstrom I.O."/>
            <person name="Guillou S."/>
            <person name="Cros-Aarteil S."/>
            <person name="Calhoun S."/>
            <person name="Haridas S."/>
            <person name="Kuo A."/>
            <person name="Mondo S."/>
            <person name="Pangilinan J."/>
            <person name="Riley R."/>
            <person name="LaButti K."/>
            <person name="Andreopoulos B."/>
            <person name="Lipzen A."/>
            <person name="Chen C."/>
            <person name="Yan M."/>
            <person name="Daum C."/>
            <person name="Ng V."/>
            <person name="Clum A."/>
            <person name="Steindorff A."/>
            <person name="Ohm R.A."/>
            <person name="Martin F."/>
            <person name="Silar P."/>
            <person name="Natvig D.O."/>
            <person name="Lalanne C."/>
            <person name="Gautier V."/>
            <person name="Ament-Velasquez S.L."/>
            <person name="Kruys A."/>
            <person name="Hutchinson M.I."/>
            <person name="Powell A.J."/>
            <person name="Barry K."/>
            <person name="Miller A.N."/>
            <person name="Grigoriev I.V."/>
            <person name="Debuchy R."/>
            <person name="Gladieux P."/>
            <person name="Hiltunen Thoren M."/>
            <person name="Johannesson H."/>
        </authorList>
    </citation>
    <scope>NUCLEOTIDE SEQUENCE</scope>
    <source>
        <strain evidence="1">CBS 538.74</strain>
    </source>
</reference>
<reference evidence="1" key="2">
    <citation type="submission" date="2023-05" db="EMBL/GenBank/DDBJ databases">
        <authorList>
            <consortium name="Lawrence Berkeley National Laboratory"/>
            <person name="Steindorff A."/>
            <person name="Hensen N."/>
            <person name="Bonometti L."/>
            <person name="Westerberg I."/>
            <person name="Brannstrom I.O."/>
            <person name="Guillou S."/>
            <person name="Cros-Aarteil S."/>
            <person name="Calhoun S."/>
            <person name="Haridas S."/>
            <person name="Kuo A."/>
            <person name="Mondo S."/>
            <person name="Pangilinan J."/>
            <person name="Riley R."/>
            <person name="Labutti K."/>
            <person name="Andreopoulos B."/>
            <person name="Lipzen A."/>
            <person name="Chen C."/>
            <person name="Yanf M."/>
            <person name="Daum C."/>
            <person name="Ng V."/>
            <person name="Clum A."/>
            <person name="Ohm R."/>
            <person name="Martin F."/>
            <person name="Silar P."/>
            <person name="Natvig D."/>
            <person name="Lalanne C."/>
            <person name="Gautier V."/>
            <person name="Ament-Velasquez S.L."/>
            <person name="Kruys A."/>
            <person name="Hutchinson M.I."/>
            <person name="Powell A.J."/>
            <person name="Barry K."/>
            <person name="Miller A.N."/>
            <person name="Grigoriev I.V."/>
            <person name="Debuchy R."/>
            <person name="Gladieux P."/>
            <person name="Thoren M.H."/>
            <person name="Johannesson H."/>
        </authorList>
    </citation>
    <scope>NUCLEOTIDE SEQUENCE</scope>
    <source>
        <strain evidence="1">CBS 538.74</strain>
    </source>
</reference>
<accession>A0AAN6VC61</accession>
<name>A0AAN6VC61_9PEZI</name>
<gene>
    <name evidence="1" type="ORF">C8A00DRAFT_19505</name>
</gene>
<keyword evidence="2" id="KW-1185">Reference proteome</keyword>
<evidence type="ECO:0000313" key="1">
    <source>
        <dbReference type="EMBL" id="KAK4148709.1"/>
    </source>
</evidence>
<dbReference type="AlphaFoldDB" id="A0AAN6VC61"/>